<dbReference type="VEuPathDB" id="ToxoDB:EBH_0027670"/>
<dbReference type="OrthoDB" id="330926at2759"/>
<keyword evidence="6" id="KW-1133">Transmembrane helix</keyword>
<dbReference type="AlphaFoldDB" id="U6LHI7"/>
<reference evidence="11" key="1">
    <citation type="submission" date="2013-10" db="EMBL/GenBank/DDBJ databases">
        <title>Genomic analysis of the causative agents of coccidiosis in chickens.</title>
        <authorList>
            <person name="Reid A.J."/>
            <person name="Blake D."/>
            <person name="Billington K."/>
            <person name="Browne H."/>
            <person name="Dunn M."/>
            <person name="Hung S."/>
            <person name="Kawahara F."/>
            <person name="Miranda-Saavedra D."/>
            <person name="Mourier T."/>
            <person name="Nagra H."/>
            <person name="Otto T.D."/>
            <person name="Rawlings N."/>
            <person name="Sanchez A."/>
            <person name="Sanders M."/>
            <person name="Subramaniam C."/>
            <person name="Tay Y."/>
            <person name="Dear P."/>
            <person name="Doerig C."/>
            <person name="Gruber A."/>
            <person name="Parkinson J."/>
            <person name="Shirley M."/>
            <person name="Wan K.L."/>
            <person name="Berriman M."/>
            <person name="Tomley F."/>
            <person name="Pain A."/>
        </authorList>
    </citation>
    <scope>NUCLEOTIDE SEQUENCE [LARGE SCALE GENOMIC DNA]</scope>
    <source>
        <strain evidence="11">Houghton</strain>
    </source>
</reference>
<evidence type="ECO:0000256" key="8">
    <source>
        <dbReference type="ARBA" id="ARBA00023136"/>
    </source>
</evidence>
<keyword evidence="4" id="KW-0812">Transmembrane</keyword>
<dbReference type="GO" id="GO:0006850">
    <property type="term" value="P:pyruvate import into mitochondria"/>
    <property type="evidence" value="ECO:0007669"/>
    <property type="project" value="InterPro"/>
</dbReference>
<evidence type="ECO:0000256" key="10">
    <source>
        <dbReference type="SAM" id="MobiDB-lite"/>
    </source>
</evidence>
<evidence type="ECO:0000256" key="7">
    <source>
        <dbReference type="ARBA" id="ARBA00023128"/>
    </source>
</evidence>
<comment type="similarity">
    <text evidence="2 9">Belongs to the mitochondrial pyruvate carrier (MPC) (TC 2.A.105) family.</text>
</comment>
<dbReference type="EMBL" id="HG711784">
    <property type="protein sequence ID" value="CDJ49641.1"/>
    <property type="molecule type" value="Genomic_DNA"/>
</dbReference>
<protein>
    <recommendedName>
        <fullName evidence="9">Mitochondrial pyruvate carrier</fullName>
    </recommendedName>
</protein>
<keyword evidence="8" id="KW-0472">Membrane</keyword>
<reference evidence="11" key="2">
    <citation type="submission" date="2013-10" db="EMBL/GenBank/DDBJ databases">
        <authorList>
            <person name="Aslett M."/>
        </authorList>
    </citation>
    <scope>NUCLEOTIDE SEQUENCE [LARGE SCALE GENOMIC DNA]</scope>
    <source>
        <strain evidence="11">Houghton</strain>
    </source>
</reference>
<evidence type="ECO:0000256" key="5">
    <source>
        <dbReference type="ARBA" id="ARBA00022792"/>
    </source>
</evidence>
<comment type="function">
    <text evidence="9">Mediates the uptake of pyruvate into mitochondria.</text>
</comment>
<keyword evidence="7 9" id="KW-0496">Mitochondrion</keyword>
<dbReference type="GO" id="GO:0005743">
    <property type="term" value="C:mitochondrial inner membrane"/>
    <property type="evidence" value="ECO:0007669"/>
    <property type="project" value="UniProtKB-SubCell"/>
</dbReference>
<evidence type="ECO:0000256" key="3">
    <source>
        <dbReference type="ARBA" id="ARBA00022448"/>
    </source>
</evidence>
<accession>U6LHI7</accession>
<evidence type="ECO:0000256" key="9">
    <source>
        <dbReference type="RuleBase" id="RU363100"/>
    </source>
</evidence>
<dbReference type="InterPro" id="IPR005336">
    <property type="entry name" value="MPC"/>
</dbReference>
<evidence type="ECO:0000256" key="1">
    <source>
        <dbReference type="ARBA" id="ARBA00004448"/>
    </source>
</evidence>
<feature type="compositionally biased region" description="Low complexity" evidence="10">
    <location>
        <begin position="69"/>
        <end position="85"/>
    </location>
</feature>
<sequence>MAGRAWAELGAYLRTYGATTHFWGPVANWGFVVAGLADMRGGPERGQRHMLQQPPDAGAEGQACCSEKQQQQQQQQGVQQQQQQQMLQGTGAVH</sequence>
<comment type="subcellular location">
    <subcellularLocation>
        <location evidence="1 9">Mitochondrion inner membrane</location>
        <topology evidence="1 9">Multi-pass membrane protein</topology>
    </subcellularLocation>
</comment>
<keyword evidence="3 9" id="KW-0813">Transport</keyword>
<evidence type="ECO:0000256" key="4">
    <source>
        <dbReference type="ARBA" id="ARBA00022692"/>
    </source>
</evidence>
<evidence type="ECO:0000313" key="12">
    <source>
        <dbReference type="Proteomes" id="UP000030750"/>
    </source>
</evidence>
<organism evidence="11 12">
    <name type="scientific">Eimeria brunetti</name>
    <dbReference type="NCBI Taxonomy" id="51314"/>
    <lineage>
        <taxon>Eukaryota</taxon>
        <taxon>Sar</taxon>
        <taxon>Alveolata</taxon>
        <taxon>Apicomplexa</taxon>
        <taxon>Conoidasida</taxon>
        <taxon>Coccidia</taxon>
        <taxon>Eucoccidiorida</taxon>
        <taxon>Eimeriorina</taxon>
        <taxon>Eimeriidae</taxon>
        <taxon>Eimeria</taxon>
    </lineage>
</organism>
<evidence type="ECO:0000256" key="6">
    <source>
        <dbReference type="ARBA" id="ARBA00022989"/>
    </source>
</evidence>
<proteinExistence type="inferred from homology"/>
<keyword evidence="12" id="KW-1185">Reference proteome</keyword>
<feature type="region of interest" description="Disordered" evidence="10">
    <location>
        <begin position="40"/>
        <end position="94"/>
    </location>
</feature>
<evidence type="ECO:0000313" key="11">
    <source>
        <dbReference type="EMBL" id="CDJ49641.1"/>
    </source>
</evidence>
<gene>
    <name evidence="11" type="ORF">EBH_0027670</name>
</gene>
<name>U6LHI7_9EIME</name>
<dbReference type="Pfam" id="PF03650">
    <property type="entry name" value="MPC"/>
    <property type="match status" value="1"/>
</dbReference>
<evidence type="ECO:0000256" key="2">
    <source>
        <dbReference type="ARBA" id="ARBA00006416"/>
    </source>
</evidence>
<keyword evidence="5 9" id="KW-0999">Mitochondrion inner membrane</keyword>
<dbReference type="Proteomes" id="UP000030750">
    <property type="component" value="Unassembled WGS sequence"/>
</dbReference>